<feature type="region of interest" description="Disordered" evidence="1">
    <location>
        <begin position="103"/>
        <end position="124"/>
    </location>
</feature>
<sequence length="659" mass="73094">MARDDDFLPVLGRQRARGKGTARPVLGAILAATNLAQGGVFSRGRRSFTGSRIGRGSGMGQALGARDRFASLRSRRVIIKARVVHLKGKGFAAAKAHLRYVQRDGTSRSGERSELYGPDSDHADRDAFLNRSEGNRHQFRFIVSPEDGAEYEDLKPLTRRLMARMEQDLGTKLDWVAVDHFNTAHPHVHIIVRGEDESGQNLVIAKSYLSHGMRERAAELVDLDLGPRTDAAIARGLMAEVEQERLTSIDRRLLRETDGMGLVSPAHGDPFQQTTRTARLRYLEGLGLAESKGSHWRLSPALAETLKRLGEEGDIIRTMQRAYTVRGEEPPGARSWAKYDPSLPEAQALVGRVIERGLADELEDRHYLVVAATDGRAHYVDIGKGENFEALATDCIVRIEPKSGEVRAVDRVVVEVAAANEGRYSADLHLEHDPTASGSFVDTHVRRLEAIRRRLGSLEREPDGAWVIGPEHLATAAAYEAQRLRDNPVSVETLSPAPLEKLVGAEAATWLDRQLVGELQVTRADVGFGRELGDALKRRDRWLAQEGLVADQAGQRRYAPDVIAQLRRRELLRVAGQLSAELGLRFTESGPGERIEGVYRRHVDLMNGRYALIEKSREFTLVPWRPVLEREVGKSVSGIMRESGINWTIGRSREGPSIS</sequence>
<gene>
    <name evidence="3" type="primary">rlxS</name>
    <name evidence="3" type="ORF">WG901_20860</name>
</gene>
<dbReference type="Pfam" id="PF03432">
    <property type="entry name" value="Relaxase"/>
    <property type="match status" value="1"/>
</dbReference>
<proteinExistence type="predicted"/>
<comment type="caution">
    <text evidence="3">The sequence shown here is derived from an EMBL/GenBank/DDBJ whole genome shotgun (WGS) entry which is preliminary data.</text>
</comment>
<keyword evidence="4" id="KW-1185">Reference proteome</keyword>
<name>A0ABU8S2L8_9SPHN</name>
<reference evidence="3 4" key="1">
    <citation type="submission" date="2024-03" db="EMBL/GenBank/DDBJ databases">
        <authorList>
            <person name="Jo J.-H."/>
        </authorList>
    </citation>
    <scope>NUCLEOTIDE SEQUENCE [LARGE SCALE GENOMIC DNA]</scope>
    <source>
        <strain evidence="3 4">PS1R-30</strain>
    </source>
</reference>
<organism evidence="3 4">
    <name type="scientific">Novosphingobium anseongense</name>
    <dbReference type="NCBI Taxonomy" id="3133436"/>
    <lineage>
        <taxon>Bacteria</taxon>
        <taxon>Pseudomonadati</taxon>
        <taxon>Pseudomonadota</taxon>
        <taxon>Alphaproteobacteria</taxon>
        <taxon>Sphingomonadales</taxon>
        <taxon>Sphingomonadaceae</taxon>
        <taxon>Novosphingobium</taxon>
    </lineage>
</organism>
<dbReference type="Pfam" id="PF11843">
    <property type="entry name" value="DUF3363"/>
    <property type="match status" value="1"/>
</dbReference>
<dbReference type="RefSeq" id="WP_339589051.1">
    <property type="nucleotide sequence ID" value="NZ_JBBHJZ010000005.1"/>
</dbReference>
<evidence type="ECO:0000313" key="4">
    <source>
        <dbReference type="Proteomes" id="UP001361239"/>
    </source>
</evidence>
<accession>A0ABU8S2L8</accession>
<dbReference type="EMBL" id="JBBHJZ010000005">
    <property type="protein sequence ID" value="MEJ5979116.1"/>
    <property type="molecule type" value="Genomic_DNA"/>
</dbReference>
<dbReference type="InterPro" id="IPR021795">
    <property type="entry name" value="DUF3363"/>
</dbReference>
<feature type="domain" description="MobA/VirD2-like nuclease" evidence="2">
    <location>
        <begin position="129"/>
        <end position="198"/>
    </location>
</feature>
<dbReference type="NCBIfam" id="NF041267">
    <property type="entry name" value="relax_RlxS"/>
    <property type="match status" value="1"/>
</dbReference>
<evidence type="ECO:0000256" key="1">
    <source>
        <dbReference type="SAM" id="MobiDB-lite"/>
    </source>
</evidence>
<protein>
    <submittedName>
        <fullName evidence="3">Relaxase/mobilization nuclease RlxS</fullName>
    </submittedName>
</protein>
<dbReference type="InterPro" id="IPR005094">
    <property type="entry name" value="Endonuclease_MobA/VirD2"/>
</dbReference>
<evidence type="ECO:0000313" key="3">
    <source>
        <dbReference type="EMBL" id="MEJ5979116.1"/>
    </source>
</evidence>
<dbReference type="Proteomes" id="UP001361239">
    <property type="component" value="Unassembled WGS sequence"/>
</dbReference>
<evidence type="ECO:0000259" key="2">
    <source>
        <dbReference type="Pfam" id="PF03432"/>
    </source>
</evidence>